<keyword evidence="4" id="KW-1003">Cell membrane</keyword>
<evidence type="ECO:0000256" key="4">
    <source>
        <dbReference type="ARBA" id="ARBA00022475"/>
    </source>
</evidence>
<feature type="transmembrane region" description="Helical" evidence="8">
    <location>
        <begin position="95"/>
        <end position="113"/>
    </location>
</feature>
<proteinExistence type="inferred from homology"/>
<evidence type="ECO:0000313" key="10">
    <source>
        <dbReference type="Proteomes" id="UP000218899"/>
    </source>
</evidence>
<feature type="transmembrane region" description="Helical" evidence="8">
    <location>
        <begin position="6"/>
        <end position="22"/>
    </location>
</feature>
<feature type="transmembrane region" description="Helical" evidence="8">
    <location>
        <begin position="253"/>
        <end position="271"/>
    </location>
</feature>
<comment type="subcellular location">
    <subcellularLocation>
        <location evidence="1">Cell membrane</location>
        <topology evidence="1">Multi-pass membrane protein</topology>
    </subcellularLocation>
</comment>
<keyword evidence="7 8" id="KW-0472">Membrane</keyword>
<dbReference type="Gene3D" id="1.20.1530.20">
    <property type="match status" value="1"/>
</dbReference>
<evidence type="ECO:0000313" key="9">
    <source>
        <dbReference type="EMBL" id="BAU46892.1"/>
    </source>
</evidence>
<protein>
    <submittedName>
        <fullName evidence="9">Transporter</fullName>
    </submittedName>
</protein>
<reference evidence="9 10" key="1">
    <citation type="submission" date="2015-08" db="EMBL/GenBank/DDBJ databases">
        <title>Complete genome sequence of Sulfurifustis variabilis.</title>
        <authorList>
            <person name="Miura A."/>
            <person name="Kojima H."/>
            <person name="Fukui M."/>
        </authorList>
    </citation>
    <scope>NUCLEOTIDE SEQUENCE [LARGE SCALE GENOMIC DNA]</scope>
    <source>
        <strain evidence="10">skN76</strain>
    </source>
</reference>
<keyword evidence="10" id="KW-1185">Reference proteome</keyword>
<feature type="transmembrane region" description="Helical" evidence="8">
    <location>
        <begin position="34"/>
        <end position="55"/>
    </location>
</feature>
<name>A0A1B4V343_9GAMM</name>
<dbReference type="InterPro" id="IPR038770">
    <property type="entry name" value="Na+/solute_symporter_sf"/>
</dbReference>
<evidence type="ECO:0000256" key="7">
    <source>
        <dbReference type="ARBA" id="ARBA00023136"/>
    </source>
</evidence>
<comment type="similarity">
    <text evidence="2">Belongs to the auxin efflux carrier (TC 2.A.69) family.</text>
</comment>
<evidence type="ECO:0000256" key="6">
    <source>
        <dbReference type="ARBA" id="ARBA00022989"/>
    </source>
</evidence>
<keyword evidence="6 8" id="KW-1133">Transmembrane helix</keyword>
<organism evidence="9 10">
    <name type="scientific">Sulfurifustis variabilis</name>
    <dbReference type="NCBI Taxonomy" id="1675686"/>
    <lineage>
        <taxon>Bacteria</taxon>
        <taxon>Pseudomonadati</taxon>
        <taxon>Pseudomonadota</taxon>
        <taxon>Gammaproteobacteria</taxon>
        <taxon>Acidiferrobacterales</taxon>
        <taxon>Acidiferrobacteraceae</taxon>
        <taxon>Sulfurifustis</taxon>
    </lineage>
</organism>
<dbReference type="Proteomes" id="UP000218899">
    <property type="component" value="Chromosome"/>
</dbReference>
<dbReference type="PANTHER" id="PTHR36838">
    <property type="entry name" value="AUXIN EFFLUX CARRIER FAMILY PROTEIN"/>
    <property type="match status" value="1"/>
</dbReference>
<feature type="transmembrane region" description="Helical" evidence="8">
    <location>
        <begin position="125"/>
        <end position="146"/>
    </location>
</feature>
<gene>
    <name evidence="9" type="ORF">SVA_0310</name>
</gene>
<dbReference type="AlphaFoldDB" id="A0A1B4V343"/>
<dbReference type="EMBL" id="AP014936">
    <property type="protein sequence ID" value="BAU46892.1"/>
    <property type="molecule type" value="Genomic_DNA"/>
</dbReference>
<evidence type="ECO:0000256" key="1">
    <source>
        <dbReference type="ARBA" id="ARBA00004651"/>
    </source>
</evidence>
<dbReference type="KEGG" id="sva:SVA_0310"/>
<feature type="transmembrane region" description="Helical" evidence="8">
    <location>
        <begin position="158"/>
        <end position="178"/>
    </location>
</feature>
<feature type="transmembrane region" description="Helical" evidence="8">
    <location>
        <begin position="222"/>
        <end position="247"/>
    </location>
</feature>
<evidence type="ECO:0000256" key="2">
    <source>
        <dbReference type="ARBA" id="ARBA00010145"/>
    </source>
</evidence>
<keyword evidence="5 8" id="KW-0812">Transmembrane</keyword>
<evidence type="ECO:0000256" key="8">
    <source>
        <dbReference type="SAM" id="Phobius"/>
    </source>
</evidence>
<sequence length="307" mass="32380">MLGVLLQMFALIGVGLLWSWWQPGRLETEASRKVLVGSVYYLFLPALVLVVLWRAPLGVDTVKIVLAAAGGVLGALAVSFLACRVCRADPRTAGAMILAASWPNATYLGLPVLENTLGAWARTVAIQYDLFACTPLLLSVGILIASAHGAGGRRENPLKVLFTVPPFWAALAALAFNLGGVPVPEWIDGFLRLMGAAVVPLMLVSVGMALRQGFGQLRHLPLVIPVAVIQLFVMPLIVFGAATALGLAGEMRIAVVLEAAMPSMVLGIVLADRYGLNAGVYAAALTTTTLLSLFTLPLWFDWAGGPG</sequence>
<dbReference type="InterPro" id="IPR004776">
    <property type="entry name" value="Mem_transp_PIN-like"/>
</dbReference>
<dbReference type="GO" id="GO:0005886">
    <property type="term" value="C:plasma membrane"/>
    <property type="evidence" value="ECO:0007669"/>
    <property type="project" value="UniProtKB-SubCell"/>
</dbReference>
<dbReference type="GO" id="GO:0055085">
    <property type="term" value="P:transmembrane transport"/>
    <property type="evidence" value="ECO:0007669"/>
    <property type="project" value="InterPro"/>
</dbReference>
<feature type="transmembrane region" description="Helical" evidence="8">
    <location>
        <begin position="190"/>
        <end position="210"/>
    </location>
</feature>
<dbReference type="PANTHER" id="PTHR36838:SF1">
    <property type="entry name" value="SLR1864 PROTEIN"/>
    <property type="match status" value="1"/>
</dbReference>
<dbReference type="Pfam" id="PF03547">
    <property type="entry name" value="Mem_trans"/>
    <property type="match status" value="1"/>
</dbReference>
<evidence type="ECO:0000256" key="3">
    <source>
        <dbReference type="ARBA" id="ARBA00022448"/>
    </source>
</evidence>
<feature type="transmembrane region" description="Helical" evidence="8">
    <location>
        <begin position="61"/>
        <end position="83"/>
    </location>
</feature>
<accession>A0A1B4V343</accession>
<dbReference type="OrthoDB" id="5291198at2"/>
<dbReference type="RefSeq" id="WP_096457800.1">
    <property type="nucleotide sequence ID" value="NZ_AP014936.1"/>
</dbReference>
<feature type="transmembrane region" description="Helical" evidence="8">
    <location>
        <begin position="278"/>
        <end position="300"/>
    </location>
</feature>
<evidence type="ECO:0000256" key="5">
    <source>
        <dbReference type="ARBA" id="ARBA00022692"/>
    </source>
</evidence>
<keyword evidence="3" id="KW-0813">Transport</keyword>